<comment type="cofactor">
    <cofactor evidence="1">
        <name>Zn(2+)</name>
        <dbReference type="ChEBI" id="CHEBI:29105"/>
    </cofactor>
</comment>
<feature type="compositionally biased region" description="Polar residues" evidence="8">
    <location>
        <begin position="22"/>
        <end position="34"/>
    </location>
</feature>
<evidence type="ECO:0000313" key="10">
    <source>
        <dbReference type="EMBL" id="KAK9825292.1"/>
    </source>
</evidence>
<feature type="compositionally biased region" description="Basic residues" evidence="8">
    <location>
        <begin position="61"/>
        <end position="71"/>
    </location>
</feature>
<proteinExistence type="inferred from homology"/>
<dbReference type="Pfam" id="PF01261">
    <property type="entry name" value="AP_endonuc_2"/>
    <property type="match status" value="1"/>
</dbReference>
<keyword evidence="7" id="KW-0234">DNA repair</keyword>
<dbReference type="NCBIfam" id="TIGR00587">
    <property type="entry name" value="nfo"/>
    <property type="match status" value="1"/>
</dbReference>
<gene>
    <name evidence="10" type="ORF">WJX74_006528</name>
</gene>
<feature type="compositionally biased region" description="Low complexity" evidence="8">
    <location>
        <begin position="121"/>
        <end position="131"/>
    </location>
</feature>
<evidence type="ECO:0000256" key="5">
    <source>
        <dbReference type="ARBA" id="ARBA00022801"/>
    </source>
</evidence>
<dbReference type="PROSITE" id="PS00730">
    <property type="entry name" value="AP_NUCLEASE_F2_2"/>
    <property type="match status" value="1"/>
</dbReference>
<dbReference type="EMBL" id="JALJOS010000025">
    <property type="protein sequence ID" value="KAK9825292.1"/>
    <property type="molecule type" value="Genomic_DNA"/>
</dbReference>
<dbReference type="Gene3D" id="3.20.20.150">
    <property type="entry name" value="Divalent-metal-dependent TIM barrel enzymes"/>
    <property type="match status" value="1"/>
</dbReference>
<evidence type="ECO:0000256" key="8">
    <source>
        <dbReference type="SAM" id="MobiDB-lite"/>
    </source>
</evidence>
<dbReference type="GO" id="GO:0008081">
    <property type="term" value="F:phosphoric diester hydrolase activity"/>
    <property type="evidence" value="ECO:0007669"/>
    <property type="project" value="TreeGrafter"/>
</dbReference>
<dbReference type="InterPro" id="IPR013022">
    <property type="entry name" value="Xyl_isomerase-like_TIM-brl"/>
</dbReference>
<dbReference type="GO" id="GO:0008270">
    <property type="term" value="F:zinc ion binding"/>
    <property type="evidence" value="ECO:0007669"/>
    <property type="project" value="InterPro"/>
</dbReference>
<dbReference type="PROSITE" id="PS51432">
    <property type="entry name" value="AP_NUCLEASE_F2_4"/>
    <property type="match status" value="1"/>
</dbReference>
<comment type="similarity">
    <text evidence="2">Belongs to the AP endonuclease 2 family.</text>
</comment>
<sequence>MVSARRDASTLRRSKRACVTSAAETETANTQTSAEPPAGAPQPLKVSERAEALAAASLPKASRRVAKRSKKATAAPTAPEPNTDEAAVAAAAVALSAERSPAENSKNSKAVRADAHEEAAAAEPDAMAASDPAPPARRKKSKAVKNIAPASKTECDDPGQSPAEQLFSPVTANALDAAHAADDSIKSHIIEDKPKKPRAKSAKQIKAEEARLVAVARLEKLVAHPDQRIAEILASRPKKWIGAHVSASGGVERAPVNAAAVGAHAFALDTKSKRRWDGPPLTDETVLAFKAACLDFGFLPDQILPHGSYLINLASSDPELKEKSYAGMLEELKRCERLGIKMYNFHPGSTCGKWSTEEGIAQIAALVNRALAATSGVTIVLENTAGQGSCIGHRFEQLADIIAQVDDKSRVGVCLDTCHLFAAGYDVATQEGLDKTFEDFDRVVGRKYLRGMHVNDSKAKLNSKRDLHQNIGRGEIGPGCFERLMADPRLDGLPLIMETPAQSEGPPIDFVQSLQQGSIVLRKMDEEVDEATDKRDVRLLYSYCS</sequence>
<evidence type="ECO:0000256" key="7">
    <source>
        <dbReference type="ARBA" id="ARBA00023204"/>
    </source>
</evidence>
<keyword evidence="11" id="KW-1185">Reference proteome</keyword>
<keyword evidence="3" id="KW-0479">Metal-binding</keyword>
<dbReference type="NCBIfam" id="NF002199">
    <property type="entry name" value="PRK01060.1-4"/>
    <property type="match status" value="1"/>
</dbReference>
<evidence type="ECO:0000256" key="6">
    <source>
        <dbReference type="ARBA" id="ARBA00022833"/>
    </source>
</evidence>
<dbReference type="GO" id="GO:0006284">
    <property type="term" value="P:base-excision repair"/>
    <property type="evidence" value="ECO:0007669"/>
    <property type="project" value="TreeGrafter"/>
</dbReference>
<dbReference type="PANTHER" id="PTHR21445:SF0">
    <property type="entry name" value="APURINIC-APYRIMIDINIC ENDONUCLEASE"/>
    <property type="match status" value="1"/>
</dbReference>
<accession>A0AAW1QUX9</accession>
<reference evidence="10 11" key="1">
    <citation type="journal article" date="2024" name="Nat. Commun.">
        <title>Phylogenomics reveals the evolutionary origins of lichenization in chlorophyte algae.</title>
        <authorList>
            <person name="Puginier C."/>
            <person name="Libourel C."/>
            <person name="Otte J."/>
            <person name="Skaloud P."/>
            <person name="Haon M."/>
            <person name="Grisel S."/>
            <person name="Petersen M."/>
            <person name="Berrin J.G."/>
            <person name="Delaux P.M."/>
            <person name="Dal Grande F."/>
            <person name="Keller J."/>
        </authorList>
    </citation>
    <scope>NUCLEOTIDE SEQUENCE [LARGE SCALE GENOMIC DNA]</scope>
    <source>
        <strain evidence="10 11">SAG 2145</strain>
    </source>
</reference>
<feature type="compositionally biased region" description="Low complexity" evidence="8">
    <location>
        <begin position="72"/>
        <end position="94"/>
    </location>
</feature>
<evidence type="ECO:0000313" key="11">
    <source>
        <dbReference type="Proteomes" id="UP001438707"/>
    </source>
</evidence>
<feature type="region of interest" description="Disordered" evidence="8">
    <location>
        <begin position="1"/>
        <end position="162"/>
    </location>
</feature>
<dbReference type="InterPro" id="IPR018246">
    <property type="entry name" value="AP_endonuc_F2_Zn_BS"/>
</dbReference>
<evidence type="ECO:0000259" key="9">
    <source>
        <dbReference type="Pfam" id="PF01261"/>
    </source>
</evidence>
<dbReference type="SUPFAM" id="SSF51658">
    <property type="entry name" value="Xylose isomerase-like"/>
    <property type="match status" value="1"/>
</dbReference>
<dbReference type="GO" id="GO:0003906">
    <property type="term" value="F:DNA-(apurinic or apyrimidinic site) endonuclease activity"/>
    <property type="evidence" value="ECO:0007669"/>
    <property type="project" value="TreeGrafter"/>
</dbReference>
<feature type="compositionally biased region" description="Basic and acidic residues" evidence="8">
    <location>
        <begin position="1"/>
        <end position="10"/>
    </location>
</feature>
<dbReference type="PROSITE" id="PS00729">
    <property type="entry name" value="AP_NUCLEASE_F2_1"/>
    <property type="match status" value="1"/>
</dbReference>
<keyword evidence="6" id="KW-0862">Zinc</keyword>
<evidence type="ECO:0000256" key="4">
    <source>
        <dbReference type="ARBA" id="ARBA00022763"/>
    </source>
</evidence>
<dbReference type="CDD" id="cd00019">
    <property type="entry name" value="AP2Ec"/>
    <property type="match status" value="1"/>
</dbReference>
<dbReference type="AlphaFoldDB" id="A0AAW1QUX9"/>
<evidence type="ECO:0000256" key="2">
    <source>
        <dbReference type="ARBA" id="ARBA00005340"/>
    </source>
</evidence>
<dbReference type="PANTHER" id="PTHR21445">
    <property type="entry name" value="ENDONUCLEASE IV ENDODEOXYRIBONUCLEASE IV"/>
    <property type="match status" value="1"/>
</dbReference>
<keyword evidence="4" id="KW-0227">DNA damage</keyword>
<name>A0AAW1QUX9_9CHLO</name>
<dbReference type="InterPro" id="IPR001719">
    <property type="entry name" value="AP_endonuc_2"/>
</dbReference>
<dbReference type="PROSITE" id="PS00731">
    <property type="entry name" value="AP_NUCLEASE_F2_3"/>
    <property type="match status" value="1"/>
</dbReference>
<evidence type="ECO:0000256" key="1">
    <source>
        <dbReference type="ARBA" id="ARBA00001947"/>
    </source>
</evidence>
<dbReference type="Proteomes" id="UP001438707">
    <property type="component" value="Unassembled WGS sequence"/>
</dbReference>
<protein>
    <recommendedName>
        <fullName evidence="9">Xylose isomerase-like TIM barrel domain-containing protein</fullName>
    </recommendedName>
</protein>
<dbReference type="HAMAP" id="MF_00152">
    <property type="entry name" value="Nfo"/>
    <property type="match status" value="1"/>
</dbReference>
<keyword evidence="5" id="KW-0378">Hydrolase</keyword>
<evidence type="ECO:0000256" key="3">
    <source>
        <dbReference type="ARBA" id="ARBA00022723"/>
    </source>
</evidence>
<organism evidence="10 11">
    <name type="scientific">Apatococcus lobatus</name>
    <dbReference type="NCBI Taxonomy" id="904363"/>
    <lineage>
        <taxon>Eukaryota</taxon>
        <taxon>Viridiplantae</taxon>
        <taxon>Chlorophyta</taxon>
        <taxon>core chlorophytes</taxon>
        <taxon>Trebouxiophyceae</taxon>
        <taxon>Chlorellales</taxon>
        <taxon>Chlorellaceae</taxon>
        <taxon>Apatococcus</taxon>
    </lineage>
</organism>
<feature type="domain" description="Xylose isomerase-like TIM barrel" evidence="9">
    <location>
        <begin position="258"/>
        <end position="506"/>
    </location>
</feature>
<dbReference type="FunFam" id="3.20.20.150:FF:000001">
    <property type="entry name" value="Probable endonuclease 4"/>
    <property type="match status" value="1"/>
</dbReference>
<dbReference type="GO" id="GO:0003677">
    <property type="term" value="F:DNA binding"/>
    <property type="evidence" value="ECO:0007669"/>
    <property type="project" value="InterPro"/>
</dbReference>
<comment type="caution">
    <text evidence="10">The sequence shown here is derived from an EMBL/GenBank/DDBJ whole genome shotgun (WGS) entry which is preliminary data.</text>
</comment>
<dbReference type="SMART" id="SM00518">
    <property type="entry name" value="AP2Ec"/>
    <property type="match status" value="1"/>
</dbReference>
<dbReference type="InterPro" id="IPR036237">
    <property type="entry name" value="Xyl_isomerase-like_sf"/>
</dbReference>